<evidence type="ECO:0000256" key="6">
    <source>
        <dbReference type="ARBA" id="ARBA00023014"/>
    </source>
</evidence>
<dbReference type="PANTHER" id="PTHR42859:SF10">
    <property type="entry name" value="DIMETHYLSULFOXIDE REDUCTASE CHAIN B"/>
    <property type="match status" value="1"/>
</dbReference>
<evidence type="ECO:0000256" key="1">
    <source>
        <dbReference type="ARBA" id="ARBA00022448"/>
    </source>
</evidence>
<dbReference type="GO" id="GO:0051539">
    <property type="term" value="F:4 iron, 4 sulfur cluster binding"/>
    <property type="evidence" value="ECO:0007669"/>
    <property type="project" value="UniProtKB-KW"/>
</dbReference>
<dbReference type="InterPro" id="IPR057431">
    <property type="entry name" value="LdpA_Fe-S-bd"/>
</dbReference>
<dbReference type="Gene3D" id="3.30.70.20">
    <property type="match status" value="2"/>
</dbReference>
<dbReference type="Gene3D" id="3.40.950.10">
    <property type="entry name" value="Fe-only Hydrogenase (Larger Subunit), Chain L, domain 3"/>
    <property type="match status" value="1"/>
</dbReference>
<accession>A0A2V3ZVH1</accession>
<dbReference type="EMBL" id="QFLI01000006">
    <property type="protein sequence ID" value="PXX99067.1"/>
    <property type="molecule type" value="Genomic_DNA"/>
</dbReference>
<feature type="domain" description="4Fe-4S ferredoxin-type" evidence="7">
    <location>
        <begin position="188"/>
        <end position="217"/>
    </location>
</feature>
<dbReference type="Proteomes" id="UP000248079">
    <property type="component" value="Unassembled WGS sequence"/>
</dbReference>
<dbReference type="NCBIfam" id="TIGR04105">
    <property type="entry name" value="FeFe_hydrog_B1"/>
    <property type="match status" value="1"/>
</dbReference>
<dbReference type="CDD" id="cd04410">
    <property type="entry name" value="DMSOR_beta-like"/>
    <property type="match status" value="1"/>
</dbReference>
<dbReference type="InterPro" id="IPR009016">
    <property type="entry name" value="Fe_hydrogenase"/>
</dbReference>
<evidence type="ECO:0000256" key="3">
    <source>
        <dbReference type="ARBA" id="ARBA00022723"/>
    </source>
</evidence>
<keyword evidence="4" id="KW-0249">Electron transport</keyword>
<evidence type="ECO:0000313" key="9">
    <source>
        <dbReference type="Proteomes" id="UP000248079"/>
    </source>
</evidence>
<name>A0A2V3ZVH1_9BACT</name>
<dbReference type="InterPro" id="IPR017900">
    <property type="entry name" value="4Fe4S_Fe_S_CS"/>
</dbReference>
<dbReference type="PROSITE" id="PS00198">
    <property type="entry name" value="4FE4S_FER_1"/>
    <property type="match status" value="1"/>
</dbReference>
<dbReference type="InterPro" id="IPR027631">
    <property type="entry name" value="Mono_FeFe_hydrog"/>
</dbReference>
<sequence>MAYVDNTMIIRRDLLSKMAELFNEGKFKEGLDRIPLEMAPRRKQDLDRCCVFKERVIVKEKLIPLLGFELEDDRDELKTLAEYAEEALERKNPINKILTVVDEACTSCVKNSYIVTNLCKGCVAHPCMMNCPKDAISWNANGQAQIDPKTCINCGICMNVCPYHSIIFMPVPCENACPVGAISKDQYGIEQIDEDKCIDCGKCITACPFGSIMENSQIVDVMKSIKDEETETIAIVAPAVIGQFKSTTDTVLGAIKQLGFCDVIEVAKGANVTTEREADELLERLEDKAPFMTTSCCPAYVSATEKHIPEIQKYVSETKSPMYYAAEIAREKYPNAKIVFIGPCIAKRREGMKDPNVDYVMTFEELSALFHGWKIEISKEEPLLLDKSILNHGRAYAASGGVAQSVLEVKPYVNIKPVIVNGLDKKKIKMLKAFGKTGKTSGNFVEVMACEGGCIAGPSSNFDPKTGSRLYEKNLAALIESLED</sequence>
<feature type="domain" description="4Fe-4S ferredoxin-type" evidence="7">
    <location>
        <begin position="110"/>
        <end position="141"/>
    </location>
</feature>
<gene>
    <name evidence="8" type="ORF">DF185_14400</name>
</gene>
<dbReference type="InterPro" id="IPR004108">
    <property type="entry name" value="Fe_hydrogenase_lsu_C"/>
</dbReference>
<protein>
    <submittedName>
        <fullName evidence="8">Hydrogenase</fullName>
    </submittedName>
</protein>
<keyword evidence="5" id="KW-0408">Iron</keyword>
<dbReference type="InterPro" id="IPR050294">
    <property type="entry name" value="RnfB_subfamily"/>
</dbReference>
<keyword evidence="6" id="KW-0411">Iron-sulfur</keyword>
<dbReference type="OrthoDB" id="9798098at2"/>
<evidence type="ECO:0000256" key="4">
    <source>
        <dbReference type="ARBA" id="ARBA00022982"/>
    </source>
</evidence>
<keyword evidence="3" id="KW-0479">Metal-binding</keyword>
<dbReference type="PROSITE" id="PS51379">
    <property type="entry name" value="4FE4S_FER_2"/>
    <property type="match status" value="3"/>
</dbReference>
<dbReference type="GO" id="GO:0046872">
    <property type="term" value="F:metal ion binding"/>
    <property type="evidence" value="ECO:0007669"/>
    <property type="project" value="UniProtKB-KW"/>
</dbReference>
<keyword evidence="2" id="KW-0004">4Fe-4S</keyword>
<reference evidence="8 9" key="1">
    <citation type="submission" date="2018-05" db="EMBL/GenBank/DDBJ databases">
        <title>Marinifilum breve JC075T sp. nov., a marine bacterium isolated from Yongle Blue Hole in the South China Sea.</title>
        <authorList>
            <person name="Fu T."/>
        </authorList>
    </citation>
    <scope>NUCLEOTIDE SEQUENCE [LARGE SCALE GENOMIC DNA]</scope>
    <source>
        <strain evidence="8 9">JC075</strain>
    </source>
</reference>
<keyword evidence="9" id="KW-1185">Reference proteome</keyword>
<evidence type="ECO:0000259" key="7">
    <source>
        <dbReference type="PROSITE" id="PS51379"/>
    </source>
</evidence>
<evidence type="ECO:0000256" key="2">
    <source>
        <dbReference type="ARBA" id="ARBA00022485"/>
    </source>
</evidence>
<comment type="caution">
    <text evidence="8">The sequence shown here is derived from an EMBL/GenBank/DDBJ whole genome shotgun (WGS) entry which is preliminary data.</text>
</comment>
<dbReference type="PANTHER" id="PTHR42859">
    <property type="entry name" value="OXIDOREDUCTASE"/>
    <property type="match status" value="1"/>
</dbReference>
<dbReference type="RefSeq" id="WP_110361462.1">
    <property type="nucleotide sequence ID" value="NZ_QFLI01000006.1"/>
</dbReference>
<feature type="domain" description="4Fe-4S ferredoxin-type" evidence="7">
    <location>
        <begin position="142"/>
        <end position="171"/>
    </location>
</feature>
<dbReference type="AlphaFoldDB" id="A0A2V3ZVH1"/>
<organism evidence="8 9">
    <name type="scientific">Marinifilum breve</name>
    <dbReference type="NCBI Taxonomy" id="2184082"/>
    <lineage>
        <taxon>Bacteria</taxon>
        <taxon>Pseudomonadati</taxon>
        <taxon>Bacteroidota</taxon>
        <taxon>Bacteroidia</taxon>
        <taxon>Marinilabiliales</taxon>
        <taxon>Marinifilaceae</taxon>
    </lineage>
</organism>
<dbReference type="SUPFAM" id="SSF54862">
    <property type="entry name" value="4Fe-4S ferredoxins"/>
    <property type="match status" value="1"/>
</dbReference>
<dbReference type="SUPFAM" id="SSF53920">
    <property type="entry name" value="Fe-only hydrogenase"/>
    <property type="match status" value="1"/>
</dbReference>
<evidence type="ECO:0000313" key="8">
    <source>
        <dbReference type="EMBL" id="PXX99067.1"/>
    </source>
</evidence>
<proteinExistence type="predicted"/>
<dbReference type="Pfam" id="PF25160">
    <property type="entry name" value="LdpA_Fe-S-bd"/>
    <property type="match status" value="1"/>
</dbReference>
<dbReference type="Pfam" id="PF02906">
    <property type="entry name" value="Fe_hyd_lg_C"/>
    <property type="match status" value="1"/>
</dbReference>
<dbReference type="InterPro" id="IPR017896">
    <property type="entry name" value="4Fe4S_Fe-S-bd"/>
</dbReference>
<keyword evidence="1" id="KW-0813">Transport</keyword>
<dbReference type="Pfam" id="PF12838">
    <property type="entry name" value="Fer4_7"/>
    <property type="match status" value="1"/>
</dbReference>
<evidence type="ECO:0000256" key="5">
    <source>
        <dbReference type="ARBA" id="ARBA00023004"/>
    </source>
</evidence>